<protein>
    <submittedName>
        <fullName evidence="2">Uncharacterized protein</fullName>
    </submittedName>
</protein>
<organism evidence="2 3">
    <name type="scientific">Candidatus Desulfovibrio intestinipullorum</name>
    <dbReference type="NCBI Taxonomy" id="2838536"/>
    <lineage>
        <taxon>Bacteria</taxon>
        <taxon>Pseudomonadati</taxon>
        <taxon>Thermodesulfobacteriota</taxon>
        <taxon>Desulfovibrionia</taxon>
        <taxon>Desulfovibrionales</taxon>
        <taxon>Desulfovibrionaceae</taxon>
        <taxon>Desulfovibrio</taxon>
    </lineage>
</organism>
<keyword evidence="1" id="KW-0812">Transmembrane</keyword>
<accession>A0A9D1TPV7</accession>
<dbReference type="EMBL" id="DXHV01000073">
    <property type="protein sequence ID" value="HIW01100.1"/>
    <property type="molecule type" value="Genomic_DNA"/>
</dbReference>
<reference evidence="2" key="2">
    <citation type="submission" date="2021-04" db="EMBL/GenBank/DDBJ databases">
        <authorList>
            <person name="Gilroy R."/>
        </authorList>
    </citation>
    <scope>NUCLEOTIDE SEQUENCE</scope>
    <source>
        <strain evidence="2">ChiHecec2B26-446</strain>
    </source>
</reference>
<name>A0A9D1TPV7_9BACT</name>
<dbReference type="AlphaFoldDB" id="A0A9D1TPV7"/>
<keyword evidence="1" id="KW-0472">Membrane</keyword>
<proteinExistence type="predicted"/>
<feature type="transmembrane region" description="Helical" evidence="1">
    <location>
        <begin position="20"/>
        <end position="43"/>
    </location>
</feature>
<evidence type="ECO:0000256" key="1">
    <source>
        <dbReference type="SAM" id="Phobius"/>
    </source>
</evidence>
<sequence>MDDRHWEDSVASTWLRRFFIILALLLALALFVASPIGGLWLYLSGDLGVERAVRTQTRTFALFGSGLSHTAADVLEYKLALYAAKKPHIVLAGSAGMGTLRDTAFVRPMLNMAGTADSLSSLRASLDAMLQVHKPQVILLALDFWWFSPAWEKDPFALQERKRSSTYSMSPNALRMPWQNLLQGTISLPQFLFLGFRENRFGIRAQFASDGYGPDGSLYATSTITAPLARDAGFARTLDRQRRHIGEFVPQEALSTAHLDALADIYFRLRGRGIVPVVFLAPVAGPVLDAMKAQEELYPHLFRLKSALAERGIELVDTSDPRYFGSSSCEFLDGMHSGEVTALRIVRELTSSWNGLLSYLNMEQCNRLLTEWKGHAAIQQPLLGAFWEQDFLDLQCLKRKPAGLQ</sequence>
<comment type="caution">
    <text evidence="2">The sequence shown here is derived from an EMBL/GenBank/DDBJ whole genome shotgun (WGS) entry which is preliminary data.</text>
</comment>
<evidence type="ECO:0000313" key="3">
    <source>
        <dbReference type="Proteomes" id="UP000886752"/>
    </source>
</evidence>
<reference evidence="2" key="1">
    <citation type="journal article" date="2021" name="PeerJ">
        <title>Extensive microbial diversity within the chicken gut microbiome revealed by metagenomics and culture.</title>
        <authorList>
            <person name="Gilroy R."/>
            <person name="Ravi A."/>
            <person name="Getino M."/>
            <person name="Pursley I."/>
            <person name="Horton D.L."/>
            <person name="Alikhan N.F."/>
            <person name="Baker D."/>
            <person name="Gharbi K."/>
            <person name="Hall N."/>
            <person name="Watson M."/>
            <person name="Adriaenssens E.M."/>
            <person name="Foster-Nyarko E."/>
            <person name="Jarju S."/>
            <person name="Secka A."/>
            <person name="Antonio M."/>
            <person name="Oren A."/>
            <person name="Chaudhuri R.R."/>
            <person name="La Ragione R."/>
            <person name="Hildebrand F."/>
            <person name="Pallen M.J."/>
        </authorList>
    </citation>
    <scope>NUCLEOTIDE SEQUENCE</scope>
    <source>
        <strain evidence="2">ChiHecec2B26-446</strain>
    </source>
</reference>
<keyword evidence="1" id="KW-1133">Transmembrane helix</keyword>
<gene>
    <name evidence="2" type="ORF">H9894_07930</name>
</gene>
<evidence type="ECO:0000313" key="2">
    <source>
        <dbReference type="EMBL" id="HIW01100.1"/>
    </source>
</evidence>
<dbReference type="Proteomes" id="UP000886752">
    <property type="component" value="Unassembled WGS sequence"/>
</dbReference>